<evidence type="ECO:0000313" key="3">
    <source>
        <dbReference type="Proteomes" id="UP001345963"/>
    </source>
</evidence>
<dbReference type="EMBL" id="JAHUTI010027963">
    <property type="protein sequence ID" value="MED6240896.1"/>
    <property type="molecule type" value="Genomic_DNA"/>
</dbReference>
<sequence>EIFRPFLTISSINNLLFYFLLLSVLCMWVRAIFEHDKALHKVLNPSISVES</sequence>
<feature type="transmembrane region" description="Helical" evidence="1">
    <location>
        <begin position="15"/>
        <end position="33"/>
    </location>
</feature>
<accession>A0ABU7ARM4</accession>
<organism evidence="2 3">
    <name type="scientific">Ataeniobius toweri</name>
    <dbReference type="NCBI Taxonomy" id="208326"/>
    <lineage>
        <taxon>Eukaryota</taxon>
        <taxon>Metazoa</taxon>
        <taxon>Chordata</taxon>
        <taxon>Craniata</taxon>
        <taxon>Vertebrata</taxon>
        <taxon>Euteleostomi</taxon>
        <taxon>Actinopterygii</taxon>
        <taxon>Neopterygii</taxon>
        <taxon>Teleostei</taxon>
        <taxon>Neoteleostei</taxon>
        <taxon>Acanthomorphata</taxon>
        <taxon>Ovalentaria</taxon>
        <taxon>Atherinomorphae</taxon>
        <taxon>Cyprinodontiformes</taxon>
        <taxon>Goodeidae</taxon>
        <taxon>Ataeniobius</taxon>
    </lineage>
</organism>
<keyword evidence="3" id="KW-1185">Reference proteome</keyword>
<protein>
    <submittedName>
        <fullName evidence="2">Uncharacterized protein</fullName>
    </submittedName>
</protein>
<keyword evidence="1" id="KW-0812">Transmembrane</keyword>
<dbReference type="Proteomes" id="UP001345963">
    <property type="component" value="Unassembled WGS sequence"/>
</dbReference>
<comment type="caution">
    <text evidence="2">The sequence shown here is derived from an EMBL/GenBank/DDBJ whole genome shotgun (WGS) entry which is preliminary data.</text>
</comment>
<feature type="non-terminal residue" evidence="2">
    <location>
        <position position="1"/>
    </location>
</feature>
<name>A0ABU7ARM4_9TELE</name>
<keyword evidence="1" id="KW-0472">Membrane</keyword>
<gene>
    <name evidence="2" type="ORF">ATANTOWER_030654</name>
</gene>
<reference evidence="2 3" key="1">
    <citation type="submission" date="2021-07" db="EMBL/GenBank/DDBJ databases">
        <authorList>
            <person name="Palmer J.M."/>
        </authorList>
    </citation>
    <scope>NUCLEOTIDE SEQUENCE [LARGE SCALE GENOMIC DNA]</scope>
    <source>
        <strain evidence="2 3">AT_MEX2019</strain>
        <tissue evidence="2">Muscle</tissue>
    </source>
</reference>
<keyword evidence="1" id="KW-1133">Transmembrane helix</keyword>
<evidence type="ECO:0000313" key="2">
    <source>
        <dbReference type="EMBL" id="MED6240896.1"/>
    </source>
</evidence>
<proteinExistence type="predicted"/>
<evidence type="ECO:0000256" key="1">
    <source>
        <dbReference type="SAM" id="Phobius"/>
    </source>
</evidence>